<evidence type="ECO:0000256" key="1">
    <source>
        <dbReference type="ARBA" id="ARBA00002578"/>
    </source>
</evidence>
<feature type="transmembrane region" description="Helical" evidence="10">
    <location>
        <begin position="189"/>
        <end position="207"/>
    </location>
</feature>
<dbReference type="PRINTS" id="PR00953">
    <property type="entry name" value="TYPE3IMRPROT"/>
</dbReference>
<keyword evidence="4 10" id="KW-1003">Cell membrane</keyword>
<dbReference type="EMBL" id="WTYK01000004">
    <property type="protein sequence ID" value="MXP41581.1"/>
    <property type="molecule type" value="Genomic_DNA"/>
</dbReference>
<keyword evidence="11" id="KW-0282">Flagellum</keyword>
<keyword evidence="12" id="KW-1185">Reference proteome</keyword>
<comment type="similarity">
    <text evidence="2 10">Belongs to the FliR/MopE/SpaR family.</text>
</comment>
<evidence type="ECO:0000256" key="6">
    <source>
        <dbReference type="ARBA" id="ARBA00022989"/>
    </source>
</evidence>
<reference evidence="11 12" key="1">
    <citation type="submission" date="2019-12" db="EMBL/GenBank/DDBJ databases">
        <title>Genomic-based taxomic classification of the family Erythrobacteraceae.</title>
        <authorList>
            <person name="Xu L."/>
        </authorList>
    </citation>
    <scope>NUCLEOTIDE SEQUENCE [LARGE SCALE GENOMIC DNA]</scope>
    <source>
        <strain evidence="11 12">MCCC 1K02066</strain>
    </source>
</reference>
<feature type="transmembrane region" description="Helical" evidence="10">
    <location>
        <begin position="127"/>
        <end position="150"/>
    </location>
</feature>
<dbReference type="OrthoDB" id="9797790at2"/>
<dbReference type="GO" id="GO:0005886">
    <property type="term" value="C:plasma membrane"/>
    <property type="evidence" value="ECO:0007669"/>
    <property type="project" value="UniProtKB-SubCell"/>
</dbReference>
<keyword evidence="6 10" id="KW-1133">Transmembrane helix</keyword>
<evidence type="ECO:0000256" key="10">
    <source>
        <dbReference type="RuleBase" id="RU362071"/>
    </source>
</evidence>
<dbReference type="InterPro" id="IPR006303">
    <property type="entry name" value="FliR"/>
</dbReference>
<evidence type="ECO:0000256" key="7">
    <source>
        <dbReference type="ARBA" id="ARBA00023136"/>
    </source>
</evidence>
<dbReference type="Pfam" id="PF01311">
    <property type="entry name" value="Bac_export_1"/>
    <property type="match status" value="1"/>
</dbReference>
<feature type="transmembrane region" description="Helical" evidence="10">
    <location>
        <begin position="82"/>
        <end position="106"/>
    </location>
</feature>
<keyword evidence="8 10" id="KW-0975">Bacterial flagellum</keyword>
<comment type="subcellular location">
    <subcellularLocation>
        <location evidence="10">Cell membrane</location>
        <topology evidence="10">Multi-pass membrane protein</topology>
    </subcellularLocation>
    <subcellularLocation>
        <location evidence="10">Bacterial flagellum basal body</location>
    </subcellularLocation>
</comment>
<evidence type="ECO:0000256" key="4">
    <source>
        <dbReference type="ARBA" id="ARBA00022475"/>
    </source>
</evidence>
<dbReference type="Proteomes" id="UP000469159">
    <property type="component" value="Unassembled WGS sequence"/>
</dbReference>
<dbReference type="AlphaFoldDB" id="A0A6I4US13"/>
<name>A0A6I4US13_9SPHN</name>
<dbReference type="GO" id="GO:0006605">
    <property type="term" value="P:protein targeting"/>
    <property type="evidence" value="ECO:0007669"/>
    <property type="project" value="UniProtKB-UniRule"/>
</dbReference>
<feature type="transmembrane region" description="Helical" evidence="10">
    <location>
        <begin position="214"/>
        <end position="240"/>
    </location>
</feature>
<evidence type="ECO:0000256" key="9">
    <source>
        <dbReference type="NCBIfam" id="TIGR01400"/>
    </source>
</evidence>
<comment type="function">
    <text evidence="1 10">Role in flagellar biosynthesis.</text>
</comment>
<comment type="caution">
    <text evidence="11">The sequence shown here is derived from an EMBL/GenBank/DDBJ whole genome shotgun (WGS) entry which is preliminary data.</text>
</comment>
<dbReference type="GO" id="GO:0044780">
    <property type="term" value="P:bacterial-type flagellum assembly"/>
    <property type="evidence" value="ECO:0007669"/>
    <property type="project" value="UniProtKB-UniRule"/>
</dbReference>
<dbReference type="PANTHER" id="PTHR30065">
    <property type="entry name" value="FLAGELLAR BIOSYNTHETIC PROTEIN FLIR"/>
    <property type="match status" value="1"/>
</dbReference>
<evidence type="ECO:0000313" key="12">
    <source>
        <dbReference type="Proteomes" id="UP000469159"/>
    </source>
</evidence>
<gene>
    <name evidence="11" type="primary">fliR</name>
    <name evidence="11" type="ORF">GRI75_07990</name>
</gene>
<keyword evidence="5 10" id="KW-0812">Transmembrane</keyword>
<keyword evidence="11" id="KW-0966">Cell projection</keyword>
<dbReference type="InterPro" id="IPR002010">
    <property type="entry name" value="T3SS_IM_R"/>
</dbReference>
<keyword evidence="11" id="KW-0969">Cilium</keyword>
<evidence type="ECO:0000313" key="11">
    <source>
        <dbReference type="EMBL" id="MXP41581.1"/>
    </source>
</evidence>
<protein>
    <recommendedName>
        <fullName evidence="3 9">Flagellar biosynthetic protein FliR</fullName>
    </recommendedName>
</protein>
<evidence type="ECO:0000256" key="5">
    <source>
        <dbReference type="ARBA" id="ARBA00022692"/>
    </source>
</evidence>
<sequence length="260" mass="26801">MIALDFGLGAIEQEFWRMVFLMTRIGAALVAAPFFGAASVPMTVRVAVTAALAIFVAAWFPVAAPPALLSADGLLAVAGEVLVGLTLGFVLQIAFAAPAVAAELISGGMGMSMAISADPSGGGSTTAFGQYFTIVLTLIFLAMGAHLHWIGLLVESYRVFPPGDTWLGAARFEMIASFAGTMLETAVRIALPVTLVLLLVQVLTGVLSRSAPALNLFALGLPAGVLAGIAALIIAAPILYDQFADLIDVALGQTESVLLR</sequence>
<organism evidence="11 12">
    <name type="scientific">Croceibacterium soli</name>
    <dbReference type="NCBI Taxonomy" id="1739690"/>
    <lineage>
        <taxon>Bacteria</taxon>
        <taxon>Pseudomonadati</taxon>
        <taxon>Pseudomonadota</taxon>
        <taxon>Alphaproteobacteria</taxon>
        <taxon>Sphingomonadales</taxon>
        <taxon>Erythrobacteraceae</taxon>
        <taxon>Croceibacterium</taxon>
    </lineage>
</organism>
<proteinExistence type="inferred from homology"/>
<keyword evidence="7 10" id="KW-0472">Membrane</keyword>
<evidence type="ECO:0000256" key="8">
    <source>
        <dbReference type="ARBA" id="ARBA00023143"/>
    </source>
</evidence>
<dbReference type="GO" id="GO:0009425">
    <property type="term" value="C:bacterial-type flagellum basal body"/>
    <property type="evidence" value="ECO:0007669"/>
    <property type="project" value="UniProtKB-SubCell"/>
</dbReference>
<dbReference type="RefSeq" id="WP_160746442.1">
    <property type="nucleotide sequence ID" value="NZ_WTYK01000004.1"/>
</dbReference>
<dbReference type="PANTHER" id="PTHR30065:SF1">
    <property type="entry name" value="SURFACE PRESENTATION OF ANTIGENS PROTEIN SPAR"/>
    <property type="match status" value="1"/>
</dbReference>
<feature type="transmembrane region" description="Helical" evidence="10">
    <location>
        <begin position="42"/>
        <end position="62"/>
    </location>
</feature>
<evidence type="ECO:0000256" key="2">
    <source>
        <dbReference type="ARBA" id="ARBA00009772"/>
    </source>
</evidence>
<evidence type="ECO:0000256" key="3">
    <source>
        <dbReference type="ARBA" id="ARBA00021717"/>
    </source>
</evidence>
<feature type="transmembrane region" description="Helical" evidence="10">
    <location>
        <begin position="15"/>
        <end position="35"/>
    </location>
</feature>
<dbReference type="NCBIfam" id="TIGR01400">
    <property type="entry name" value="fliR"/>
    <property type="match status" value="1"/>
</dbReference>
<accession>A0A6I4US13</accession>